<evidence type="ECO:0000259" key="2">
    <source>
        <dbReference type="PROSITE" id="PS50994"/>
    </source>
</evidence>
<feature type="region of interest" description="Disordered" evidence="1">
    <location>
        <begin position="622"/>
        <end position="664"/>
    </location>
</feature>
<gene>
    <name evidence="3" type="ORF">CGU03_12835</name>
</gene>
<dbReference type="EMBL" id="NMSH01000020">
    <property type="protein sequence ID" value="PAR20249.1"/>
    <property type="molecule type" value="Genomic_DNA"/>
</dbReference>
<dbReference type="SUPFAM" id="SSF53098">
    <property type="entry name" value="Ribonuclease H-like"/>
    <property type="match status" value="1"/>
</dbReference>
<name>A0A271VQZ3_VIBMT</name>
<dbReference type="InterPro" id="IPR036397">
    <property type="entry name" value="RNaseH_sf"/>
</dbReference>
<dbReference type="AlphaFoldDB" id="A0A271VQZ3"/>
<dbReference type="GO" id="GO:0003676">
    <property type="term" value="F:nucleic acid binding"/>
    <property type="evidence" value="ECO:0007669"/>
    <property type="project" value="InterPro"/>
</dbReference>
<dbReference type="GO" id="GO:0015074">
    <property type="term" value="P:DNA integration"/>
    <property type="evidence" value="ECO:0007669"/>
    <property type="project" value="InterPro"/>
</dbReference>
<dbReference type="InterPro" id="IPR012337">
    <property type="entry name" value="RNaseH-like_sf"/>
</dbReference>
<dbReference type="InterPro" id="IPR001584">
    <property type="entry name" value="Integrase_cat-core"/>
</dbReference>
<reference evidence="4" key="1">
    <citation type="submission" date="2017-07" db="EMBL/GenBank/DDBJ databases">
        <authorList>
            <person name="Boucher Y."/>
            <person name="Orata F.D."/>
        </authorList>
    </citation>
    <scope>NUCLEOTIDE SEQUENCE [LARGE SCALE GENOMIC DNA]</scope>
    <source>
        <strain evidence="4">OYP9E10</strain>
    </source>
</reference>
<dbReference type="RefSeq" id="WP_055043679.1">
    <property type="nucleotide sequence ID" value="NZ_CP035686.1"/>
</dbReference>
<evidence type="ECO:0000313" key="4">
    <source>
        <dbReference type="Proteomes" id="UP000216173"/>
    </source>
</evidence>
<proteinExistence type="predicted"/>
<dbReference type="Proteomes" id="UP000216173">
    <property type="component" value="Unassembled WGS sequence"/>
</dbReference>
<dbReference type="Gene3D" id="3.30.420.10">
    <property type="entry name" value="Ribonuclease H-like superfamily/Ribonuclease H"/>
    <property type="match status" value="1"/>
</dbReference>
<protein>
    <submittedName>
        <fullName evidence="3">Transposase</fullName>
    </submittedName>
</protein>
<dbReference type="InterPro" id="IPR015378">
    <property type="entry name" value="Transposase-like_Mu_C"/>
</dbReference>
<evidence type="ECO:0000313" key="3">
    <source>
        <dbReference type="EMBL" id="PAR20249.1"/>
    </source>
</evidence>
<sequence>MFRINEVLEYENERFRILSRFGNNFVWISIDNKSAFPSIIDLYSLDLAIQDESLHRIEDPYSYLIMISPEDGSTAQVKRDQNYELISSIIHLEEYYQPKQRAKAIDLVMANHKTTKQTLYRLIRQYWQRGQIVNALLPDYKNSGAKGKKRTPGEKKLGRPRKYEPGIGVNVDEFIEKLFRIAIQKYLLTDKGYSFPYAHRRFKDMYETYFPDVPEAEIPTNWQMKHFYQREYTQVEKIKSRASQNAYNKDIRPLTGTATMHALGPGSRFEIDATIADIYVVSDVNRSWIVGRPVVYIVIDVFSRLIVGCYIGFENPSYVAAMQALQVAMTDKVELCRQYGIEIESQDWPAIGFPDAILADRGELLGYQIENLEKSFSVRIENTPPFRGDAKGIVERNFKTLQADFTPFAPGVVTGTIVKKRGGKDYRLDAKLSISDFKEIILSSILYHNLYHVMKTYDRSADMPVDLPSVPLELWSWGIQHRTGRLRSAPEEAVRLSLLPRADATVSDLGICIFGIYYTCQEAIVEGWMHRAQEVTRPQKILVAYDPDLADEIYLFPSRNSAEHWVCKLSGRSREFVNCTFWEVWQRQEQKKFTHAESKVRADKHKRKHEQRVMDKIKQAEKLSPDTSSIPNTERIGDIRSNRKVELQNERDSRKPKIQTDVKDTADIIPLHGVPEEDYDYPSYVDELFDDEDGNE</sequence>
<dbReference type="PROSITE" id="PS50994">
    <property type="entry name" value="INTEGRASE"/>
    <property type="match status" value="1"/>
</dbReference>
<feature type="domain" description="Integrase catalytic" evidence="2">
    <location>
        <begin position="261"/>
        <end position="472"/>
    </location>
</feature>
<feature type="compositionally biased region" description="Basic and acidic residues" evidence="1">
    <location>
        <begin position="635"/>
        <end position="664"/>
    </location>
</feature>
<evidence type="ECO:0000256" key="1">
    <source>
        <dbReference type="SAM" id="MobiDB-lite"/>
    </source>
</evidence>
<accession>A0A271VQZ3</accession>
<comment type="caution">
    <text evidence="3">The sequence shown here is derived from an EMBL/GenBank/DDBJ whole genome shotgun (WGS) entry which is preliminary data.</text>
</comment>
<dbReference type="Pfam" id="PF09299">
    <property type="entry name" value="Mu-transpos_C"/>
    <property type="match status" value="1"/>
</dbReference>
<organism evidence="3 4">
    <name type="scientific">Vibrio metoecus</name>
    <dbReference type="NCBI Taxonomy" id="1481663"/>
    <lineage>
        <taxon>Bacteria</taxon>
        <taxon>Pseudomonadati</taxon>
        <taxon>Pseudomonadota</taxon>
        <taxon>Gammaproteobacteria</taxon>
        <taxon>Vibrionales</taxon>
        <taxon>Vibrionaceae</taxon>
        <taxon>Vibrio</taxon>
    </lineage>
</organism>